<organism evidence="4 5">
    <name type="scientific">Secundilactobacillus kimchicus JCM 15530</name>
    <dbReference type="NCBI Taxonomy" id="1302272"/>
    <lineage>
        <taxon>Bacteria</taxon>
        <taxon>Bacillati</taxon>
        <taxon>Bacillota</taxon>
        <taxon>Bacilli</taxon>
        <taxon>Lactobacillales</taxon>
        <taxon>Lactobacillaceae</taxon>
        <taxon>Secundilactobacillus</taxon>
    </lineage>
</organism>
<dbReference type="SUPFAM" id="SSF55811">
    <property type="entry name" value="Nudix"/>
    <property type="match status" value="1"/>
</dbReference>
<dbReference type="Pfam" id="PF00293">
    <property type="entry name" value="NUDIX"/>
    <property type="match status" value="1"/>
</dbReference>
<dbReference type="PROSITE" id="PS51462">
    <property type="entry name" value="NUDIX"/>
    <property type="match status" value="1"/>
</dbReference>
<dbReference type="OrthoDB" id="9806150at2"/>
<evidence type="ECO:0000259" key="3">
    <source>
        <dbReference type="PROSITE" id="PS51462"/>
    </source>
</evidence>
<gene>
    <name evidence="4" type="ORF">FC96_GL000468</name>
</gene>
<reference evidence="4 5" key="1">
    <citation type="journal article" date="2015" name="Genome Announc.">
        <title>Expanding the biotechnology potential of lactobacilli through comparative genomics of 213 strains and associated genera.</title>
        <authorList>
            <person name="Sun Z."/>
            <person name="Harris H.M."/>
            <person name="McCann A."/>
            <person name="Guo C."/>
            <person name="Argimon S."/>
            <person name="Zhang W."/>
            <person name="Yang X."/>
            <person name="Jeffery I.B."/>
            <person name="Cooney J.C."/>
            <person name="Kagawa T.F."/>
            <person name="Liu W."/>
            <person name="Song Y."/>
            <person name="Salvetti E."/>
            <person name="Wrobel A."/>
            <person name="Rasinkangas P."/>
            <person name="Parkhill J."/>
            <person name="Rea M.C."/>
            <person name="O'Sullivan O."/>
            <person name="Ritari J."/>
            <person name="Douillard F.P."/>
            <person name="Paul Ross R."/>
            <person name="Yang R."/>
            <person name="Briner A.E."/>
            <person name="Felis G.E."/>
            <person name="de Vos W.M."/>
            <person name="Barrangou R."/>
            <person name="Klaenhammer T.R."/>
            <person name="Caufield P.W."/>
            <person name="Cui Y."/>
            <person name="Zhang H."/>
            <person name="O'Toole P.W."/>
        </authorList>
    </citation>
    <scope>NUCLEOTIDE SEQUENCE [LARGE SCALE GENOMIC DNA]</scope>
    <source>
        <strain evidence="4 5">JCM 15530</strain>
    </source>
</reference>
<protein>
    <submittedName>
        <fullName evidence="4">NUDIX family hydrolase</fullName>
    </submittedName>
</protein>
<dbReference type="GO" id="GO:0006753">
    <property type="term" value="P:nucleoside phosphate metabolic process"/>
    <property type="evidence" value="ECO:0007669"/>
    <property type="project" value="TreeGrafter"/>
</dbReference>
<name>A0A0R1HSF6_9LACO</name>
<dbReference type="Gene3D" id="3.90.79.10">
    <property type="entry name" value="Nucleoside Triphosphate Pyrophosphohydrolase"/>
    <property type="match status" value="1"/>
</dbReference>
<dbReference type="RefSeq" id="WP_056941846.1">
    <property type="nucleotide sequence ID" value="NZ_AZCX01000001.1"/>
</dbReference>
<dbReference type="STRING" id="1302272.FC96_GL000468"/>
<comment type="cofactor">
    <cofactor evidence="1">
        <name>Mg(2+)</name>
        <dbReference type="ChEBI" id="CHEBI:18420"/>
    </cofactor>
</comment>
<dbReference type="GO" id="GO:0019693">
    <property type="term" value="P:ribose phosphate metabolic process"/>
    <property type="evidence" value="ECO:0007669"/>
    <property type="project" value="TreeGrafter"/>
</dbReference>
<dbReference type="FunFam" id="3.90.79.10:FF:000024">
    <property type="entry name" value="ADP-ribose pyrophosphatase"/>
    <property type="match status" value="1"/>
</dbReference>
<evidence type="ECO:0000313" key="5">
    <source>
        <dbReference type="Proteomes" id="UP000050911"/>
    </source>
</evidence>
<evidence type="ECO:0000256" key="2">
    <source>
        <dbReference type="ARBA" id="ARBA00022801"/>
    </source>
</evidence>
<comment type="caution">
    <text evidence="4">The sequence shown here is derived from an EMBL/GenBank/DDBJ whole genome shotgun (WGS) entry which is preliminary data.</text>
</comment>
<dbReference type="InterPro" id="IPR000086">
    <property type="entry name" value="NUDIX_hydrolase_dom"/>
</dbReference>
<feature type="domain" description="Nudix hydrolase" evidence="3">
    <location>
        <begin position="39"/>
        <end position="177"/>
    </location>
</feature>
<keyword evidence="2 4" id="KW-0378">Hydrolase</keyword>
<dbReference type="GO" id="GO:0005829">
    <property type="term" value="C:cytosol"/>
    <property type="evidence" value="ECO:0007669"/>
    <property type="project" value="TreeGrafter"/>
</dbReference>
<evidence type="ECO:0000256" key="1">
    <source>
        <dbReference type="ARBA" id="ARBA00001946"/>
    </source>
</evidence>
<dbReference type="GO" id="GO:0016787">
    <property type="term" value="F:hydrolase activity"/>
    <property type="evidence" value="ECO:0007669"/>
    <property type="project" value="UniProtKB-KW"/>
</dbReference>
<keyword evidence="5" id="KW-1185">Reference proteome</keyword>
<dbReference type="PATRIC" id="fig|1302272.5.peg.466"/>
<evidence type="ECO:0000313" key="4">
    <source>
        <dbReference type="EMBL" id="KRK49536.1"/>
    </source>
</evidence>
<dbReference type="InterPro" id="IPR015797">
    <property type="entry name" value="NUDIX_hydrolase-like_dom_sf"/>
</dbReference>
<dbReference type="PANTHER" id="PTHR11839">
    <property type="entry name" value="UDP/ADP-SUGAR PYROPHOSPHATASE"/>
    <property type="match status" value="1"/>
</dbReference>
<proteinExistence type="predicted"/>
<dbReference type="CDD" id="cd03424">
    <property type="entry name" value="NUDIX_ADPRase_Nudt5_UGPPase_Nudt14"/>
    <property type="match status" value="1"/>
</dbReference>
<dbReference type="PANTHER" id="PTHR11839:SF18">
    <property type="entry name" value="NUDIX HYDROLASE DOMAIN-CONTAINING PROTEIN"/>
    <property type="match status" value="1"/>
</dbReference>
<dbReference type="EMBL" id="AZCX01000001">
    <property type="protein sequence ID" value="KRK49536.1"/>
    <property type="molecule type" value="Genomic_DNA"/>
</dbReference>
<accession>A0A0R1HSF6</accession>
<sequence>MNLKEEVVEKKQLYHGAIIDLERQTVRLPNGETAHREIVRHSGAVGVIAITDDERLILVKQWRAPIGQPTLEIPAGKLDDRDSTNTEHAANRELNEEIRLHAGHLEKITGFYSSVGFSDEYMTLYLATDLQPVADELPRDAGENLEIVKYRLPELKKLMATGQIQDAKTVMAVWYFELMQHQGR</sequence>
<dbReference type="AlphaFoldDB" id="A0A0R1HSF6"/>
<dbReference type="Proteomes" id="UP000050911">
    <property type="component" value="Unassembled WGS sequence"/>
</dbReference>